<accession>A0ABV6W613</accession>
<sequence length="93" mass="10369">MSSVTAESVQQSERGHEYKIFVNTRERTVHEDELSFEHVVRLAYDPVPQGPGVTFTVGYRHAAQHPAEGTLVAGQSVKVKNRTVFNVTQTDKS</sequence>
<comment type="caution">
    <text evidence="2">The sequence shown here is derived from an EMBL/GenBank/DDBJ whole genome shotgun (WGS) entry which is preliminary data.</text>
</comment>
<dbReference type="EMBL" id="JBHFAB010000037">
    <property type="protein sequence ID" value="MFC1421296.1"/>
    <property type="molecule type" value="Genomic_DNA"/>
</dbReference>
<dbReference type="Proteomes" id="UP001592531">
    <property type="component" value="Unassembled WGS sequence"/>
</dbReference>
<name>A0ABV6W613_9ACTN</name>
<proteinExistence type="predicted"/>
<protein>
    <submittedName>
        <fullName evidence="2">Multiubiquitin domain-containing protein</fullName>
    </submittedName>
</protein>
<dbReference type="InterPro" id="IPR027802">
    <property type="entry name" value="Multi-ubiquitin_dom"/>
</dbReference>
<gene>
    <name evidence="2" type="ORF">ACEZDE_32335</name>
</gene>
<evidence type="ECO:0000313" key="2">
    <source>
        <dbReference type="EMBL" id="MFC1421296.1"/>
    </source>
</evidence>
<reference evidence="2 3" key="1">
    <citation type="submission" date="2024-09" db="EMBL/GenBank/DDBJ databases">
        <authorList>
            <person name="Lee S.D."/>
        </authorList>
    </citation>
    <scope>NUCLEOTIDE SEQUENCE [LARGE SCALE GENOMIC DNA]</scope>
    <source>
        <strain evidence="2 3">N8-3</strain>
    </source>
</reference>
<organism evidence="2 3">
    <name type="scientific">Streptacidiphilus cavernicola</name>
    <dbReference type="NCBI Taxonomy" id="3342716"/>
    <lineage>
        <taxon>Bacteria</taxon>
        <taxon>Bacillati</taxon>
        <taxon>Actinomycetota</taxon>
        <taxon>Actinomycetes</taxon>
        <taxon>Kitasatosporales</taxon>
        <taxon>Streptomycetaceae</taxon>
        <taxon>Streptacidiphilus</taxon>
    </lineage>
</organism>
<feature type="domain" description="Multi-ubiquitin" evidence="1">
    <location>
        <begin position="18"/>
        <end position="91"/>
    </location>
</feature>
<evidence type="ECO:0000259" key="1">
    <source>
        <dbReference type="Pfam" id="PF14452"/>
    </source>
</evidence>
<dbReference type="Pfam" id="PF14452">
    <property type="entry name" value="Multi_ubiq"/>
    <property type="match status" value="1"/>
</dbReference>
<keyword evidence="3" id="KW-1185">Reference proteome</keyword>
<dbReference type="RefSeq" id="WP_380544241.1">
    <property type="nucleotide sequence ID" value="NZ_JBHFAB010000037.1"/>
</dbReference>
<evidence type="ECO:0000313" key="3">
    <source>
        <dbReference type="Proteomes" id="UP001592531"/>
    </source>
</evidence>